<dbReference type="Pfam" id="PF07690">
    <property type="entry name" value="MFS_1"/>
    <property type="match status" value="1"/>
</dbReference>
<feature type="transmembrane region" description="Helical" evidence="6">
    <location>
        <begin position="258"/>
        <end position="279"/>
    </location>
</feature>
<dbReference type="EMBL" id="FOVH01000004">
    <property type="protein sequence ID" value="SFO16924.1"/>
    <property type="molecule type" value="Genomic_DNA"/>
</dbReference>
<feature type="transmembrane region" description="Helical" evidence="6">
    <location>
        <begin position="106"/>
        <end position="128"/>
    </location>
</feature>
<feature type="transmembrane region" description="Helical" evidence="6">
    <location>
        <begin position="47"/>
        <end position="69"/>
    </location>
</feature>
<feature type="transmembrane region" description="Helical" evidence="6">
    <location>
        <begin position="291"/>
        <end position="314"/>
    </location>
</feature>
<proteinExistence type="predicted"/>
<dbReference type="AlphaFoldDB" id="A0A1I5EZI0"/>
<dbReference type="RefSeq" id="WP_075021155.1">
    <property type="nucleotide sequence ID" value="NZ_FOVH01000004.1"/>
</dbReference>
<sequence length="453" mass="45550">MTLSFDIRRVQRRTLILLMVSQVVGSIAVALTFAVSGILAAELAGSSGAAGLAQATLILGAGAASYLLATLMNRKGRRGGLAAGYLIGAIGAGTCVVAATTGSFTLLIAGMGALGASSASTNSCRYAVTDLAPEGRRATTLSMVVWVATVGAVLGPLMVGPARAVSARLGLHPLAGPLLVDMTGALIAALVIFSLLRPDPLIVARTLGRTAGHRAERHQVRPRRHASPLGPGIAALMLANATMVAVMVMTPLEMHHQGAAHTAIGAALSVHFLGMYAFAPLSGALSDRAGVPTALVVGGAVLLVSLVVLIGWFGQSPFTHGLGLFLVGLGWSVCTVAASSHIAACSMGDTRVQGAADTAMTVMAAAAAAVAGPLMALWGFNGLLAMAAVLSIGILLAAHRIRPPQGITRGAGGLDRENTASPAAPRSRPVSPDLGLSVPARGGHPTTTESDVP</sequence>
<evidence type="ECO:0000313" key="9">
    <source>
        <dbReference type="Proteomes" id="UP000183413"/>
    </source>
</evidence>
<comment type="subcellular location">
    <subcellularLocation>
        <location evidence="1">Cell membrane</location>
        <topology evidence="1">Multi-pass membrane protein</topology>
    </subcellularLocation>
</comment>
<feature type="transmembrane region" description="Helical" evidence="6">
    <location>
        <begin position="354"/>
        <end position="372"/>
    </location>
</feature>
<evidence type="ECO:0000256" key="5">
    <source>
        <dbReference type="SAM" id="MobiDB-lite"/>
    </source>
</evidence>
<keyword evidence="2 6" id="KW-0812">Transmembrane</keyword>
<feature type="transmembrane region" description="Helical" evidence="6">
    <location>
        <begin position="320"/>
        <end position="342"/>
    </location>
</feature>
<dbReference type="Proteomes" id="UP000183413">
    <property type="component" value="Unassembled WGS sequence"/>
</dbReference>
<dbReference type="eggNOG" id="COG2814">
    <property type="taxonomic scope" value="Bacteria"/>
</dbReference>
<accession>A0A1I5EZI0</accession>
<dbReference type="PANTHER" id="PTHR23534">
    <property type="entry name" value="MFS PERMEASE"/>
    <property type="match status" value="1"/>
</dbReference>
<evidence type="ECO:0000256" key="3">
    <source>
        <dbReference type="ARBA" id="ARBA00022989"/>
    </source>
</evidence>
<dbReference type="GO" id="GO:0022857">
    <property type="term" value="F:transmembrane transporter activity"/>
    <property type="evidence" value="ECO:0007669"/>
    <property type="project" value="InterPro"/>
</dbReference>
<feature type="transmembrane region" description="Helical" evidence="6">
    <location>
        <begin position="378"/>
        <end position="398"/>
    </location>
</feature>
<feature type="transmembrane region" description="Helical" evidence="6">
    <location>
        <begin position="15"/>
        <end position="41"/>
    </location>
</feature>
<feature type="transmembrane region" description="Helical" evidence="6">
    <location>
        <begin position="229"/>
        <end position="252"/>
    </location>
</feature>
<dbReference type="InParanoid" id="A0A1I5EZI0"/>
<dbReference type="InterPro" id="IPR011701">
    <property type="entry name" value="MFS"/>
</dbReference>
<feature type="compositionally biased region" description="Low complexity" evidence="5">
    <location>
        <begin position="420"/>
        <end position="432"/>
    </location>
</feature>
<dbReference type="InterPro" id="IPR020846">
    <property type="entry name" value="MFS_dom"/>
</dbReference>
<evidence type="ECO:0000313" key="8">
    <source>
        <dbReference type="EMBL" id="SFO16924.1"/>
    </source>
</evidence>
<feature type="domain" description="Major facilitator superfamily (MFS) profile" evidence="7">
    <location>
        <begin position="14"/>
        <end position="405"/>
    </location>
</feature>
<feature type="transmembrane region" description="Helical" evidence="6">
    <location>
        <begin position="174"/>
        <end position="196"/>
    </location>
</feature>
<dbReference type="Gene3D" id="1.20.1250.20">
    <property type="entry name" value="MFS general substrate transporter like domains"/>
    <property type="match status" value="2"/>
</dbReference>
<organism evidence="8 9">
    <name type="scientific">Actinomadura madurae</name>
    <dbReference type="NCBI Taxonomy" id="1993"/>
    <lineage>
        <taxon>Bacteria</taxon>
        <taxon>Bacillati</taxon>
        <taxon>Actinomycetota</taxon>
        <taxon>Actinomycetes</taxon>
        <taxon>Streptosporangiales</taxon>
        <taxon>Thermomonosporaceae</taxon>
        <taxon>Actinomadura</taxon>
    </lineage>
</organism>
<keyword evidence="3 6" id="KW-1133">Transmembrane helix</keyword>
<dbReference type="InterPro" id="IPR036259">
    <property type="entry name" value="MFS_trans_sf"/>
</dbReference>
<evidence type="ECO:0000259" key="7">
    <source>
        <dbReference type="PROSITE" id="PS50850"/>
    </source>
</evidence>
<reference evidence="8 9" key="1">
    <citation type="submission" date="2016-10" db="EMBL/GenBank/DDBJ databases">
        <authorList>
            <person name="de Groot N.N."/>
        </authorList>
    </citation>
    <scope>NUCLEOTIDE SEQUENCE [LARGE SCALE GENOMIC DNA]</scope>
    <source>
        <strain evidence="8 9">DSM 43067</strain>
    </source>
</reference>
<keyword evidence="9" id="KW-1185">Reference proteome</keyword>
<evidence type="ECO:0000256" key="2">
    <source>
        <dbReference type="ARBA" id="ARBA00022692"/>
    </source>
</evidence>
<evidence type="ECO:0000256" key="6">
    <source>
        <dbReference type="SAM" id="Phobius"/>
    </source>
</evidence>
<feature type="transmembrane region" description="Helical" evidence="6">
    <location>
        <begin position="140"/>
        <end position="162"/>
    </location>
</feature>
<evidence type="ECO:0000256" key="1">
    <source>
        <dbReference type="ARBA" id="ARBA00004651"/>
    </source>
</evidence>
<dbReference type="PROSITE" id="PS50850">
    <property type="entry name" value="MFS"/>
    <property type="match status" value="1"/>
</dbReference>
<gene>
    <name evidence="8" type="ORF">SAMN04489713_104355</name>
</gene>
<dbReference type="GO" id="GO:0005886">
    <property type="term" value="C:plasma membrane"/>
    <property type="evidence" value="ECO:0007669"/>
    <property type="project" value="UniProtKB-SubCell"/>
</dbReference>
<feature type="region of interest" description="Disordered" evidence="5">
    <location>
        <begin position="407"/>
        <end position="453"/>
    </location>
</feature>
<protein>
    <submittedName>
        <fullName evidence="8">Predicted arabinose efflux permease, MFS family</fullName>
    </submittedName>
</protein>
<dbReference type="SUPFAM" id="SSF103473">
    <property type="entry name" value="MFS general substrate transporter"/>
    <property type="match status" value="1"/>
</dbReference>
<name>A0A1I5EZI0_9ACTN</name>
<keyword evidence="4 6" id="KW-0472">Membrane</keyword>
<feature type="transmembrane region" description="Helical" evidence="6">
    <location>
        <begin position="81"/>
        <end position="100"/>
    </location>
</feature>
<evidence type="ECO:0000256" key="4">
    <source>
        <dbReference type="ARBA" id="ARBA00023136"/>
    </source>
</evidence>
<dbReference type="STRING" id="1993.SAMN04489713_104355"/>
<dbReference type="PANTHER" id="PTHR23534:SF1">
    <property type="entry name" value="MAJOR FACILITATOR SUPERFAMILY PROTEIN"/>
    <property type="match status" value="1"/>
</dbReference>